<dbReference type="RefSeq" id="WP_226847374.1">
    <property type="nucleotide sequence ID" value="NZ_BDIS01000025.1"/>
</dbReference>
<sequence>MTMIMCPGCGTNISNRALSCPQCGYVGDDPSTAIAKQSSYEMVPRFQIEIERWNPSSKTLTPELIDMPVEARRRLFGFLGNWELVQTVAPALADSIKQSLGKEQAKLVANLPAEIMKKVQSNELRFGLDKNGQILPHVLDEKGKYYKQVRLDWEKIPPDVTDSLRHLQTQVAIAAVLAEVHSLSDQIEGIRIDLQNDRLALADGAWDKLMQARVIEDSRLRETLMIQAISSATDAKRTLMRNFSENVKALRSYENDRIDRKTLDAITKRNRSRAADAFNDLVQITNAVRVEGTGYAMLGHNEASKVCLDQFREFIQANRLDERDTLLAINSYLPSEAKMPSLVDQFEDIGRRIVALDGVDELESVPVSLLEPYRPVDDTSQVDMEKSETE</sequence>
<dbReference type="Proteomes" id="UP000216352">
    <property type="component" value="Unassembled WGS sequence"/>
</dbReference>
<dbReference type="AlphaFoldDB" id="A0A261FME7"/>
<organism evidence="1 2">
    <name type="scientific">Bifidobacterium lemurum</name>
    <dbReference type="NCBI Taxonomy" id="1603886"/>
    <lineage>
        <taxon>Bacteria</taxon>
        <taxon>Bacillati</taxon>
        <taxon>Actinomycetota</taxon>
        <taxon>Actinomycetes</taxon>
        <taxon>Bifidobacteriales</taxon>
        <taxon>Bifidobacteriaceae</taxon>
        <taxon>Bifidobacterium</taxon>
    </lineage>
</organism>
<reference evidence="1 2" key="1">
    <citation type="journal article" date="2017" name="BMC Genomics">
        <title>Comparative genomic and phylogenomic analyses of the Bifidobacteriaceae family.</title>
        <authorList>
            <person name="Lugli G.A."/>
            <person name="Milani C."/>
            <person name="Turroni F."/>
            <person name="Duranti S."/>
            <person name="Mancabelli L."/>
            <person name="Mangifesta M."/>
            <person name="Ferrario C."/>
            <person name="Modesto M."/>
            <person name="Mattarelli P."/>
            <person name="Jiri K."/>
            <person name="van Sinderen D."/>
            <person name="Ventura M."/>
        </authorList>
    </citation>
    <scope>NUCLEOTIDE SEQUENCE [LARGE SCALE GENOMIC DNA]</scope>
    <source>
        <strain evidence="1 2">DSM 28807</strain>
    </source>
</reference>
<evidence type="ECO:0000313" key="1">
    <source>
        <dbReference type="EMBL" id="OZG60324.1"/>
    </source>
</evidence>
<accession>A0A261FME7</accession>
<dbReference type="STRING" id="1603886.GCA_001895165_01949"/>
<gene>
    <name evidence="1" type="ORF">BLEM_2013</name>
</gene>
<evidence type="ECO:0000313" key="2">
    <source>
        <dbReference type="Proteomes" id="UP000216352"/>
    </source>
</evidence>
<dbReference type="EMBL" id="MWWX01000017">
    <property type="protein sequence ID" value="OZG60324.1"/>
    <property type="molecule type" value="Genomic_DNA"/>
</dbReference>
<keyword evidence="2" id="KW-1185">Reference proteome</keyword>
<comment type="caution">
    <text evidence="1">The sequence shown here is derived from an EMBL/GenBank/DDBJ whole genome shotgun (WGS) entry which is preliminary data.</text>
</comment>
<name>A0A261FME7_9BIFI</name>
<protein>
    <submittedName>
        <fullName evidence="1">Uncharacterized protein</fullName>
    </submittedName>
</protein>
<proteinExistence type="predicted"/>